<name>W5W5G7_9PSEU</name>
<dbReference type="InterPro" id="IPR009057">
    <property type="entry name" value="Homeodomain-like_sf"/>
</dbReference>
<dbReference type="PRINTS" id="PR00455">
    <property type="entry name" value="HTHTETR"/>
</dbReference>
<dbReference type="GO" id="GO:0003700">
    <property type="term" value="F:DNA-binding transcription factor activity"/>
    <property type="evidence" value="ECO:0007669"/>
    <property type="project" value="TreeGrafter"/>
</dbReference>
<dbReference type="PATRIC" id="fig|1449976.3.peg.2323"/>
<dbReference type="Pfam" id="PF00440">
    <property type="entry name" value="TetR_N"/>
    <property type="match status" value="1"/>
</dbReference>
<feature type="DNA-binding region" description="H-T-H motif" evidence="4">
    <location>
        <begin position="36"/>
        <end position="55"/>
    </location>
</feature>
<accession>W5W5G7</accession>
<evidence type="ECO:0000256" key="2">
    <source>
        <dbReference type="ARBA" id="ARBA00023125"/>
    </source>
</evidence>
<proteinExistence type="predicted"/>
<evidence type="ECO:0000256" key="4">
    <source>
        <dbReference type="PROSITE-ProRule" id="PRU00335"/>
    </source>
</evidence>
<dbReference type="PROSITE" id="PS50977">
    <property type="entry name" value="HTH_TETR_2"/>
    <property type="match status" value="1"/>
</dbReference>
<keyword evidence="7" id="KW-1185">Reference proteome</keyword>
<dbReference type="Proteomes" id="UP000019225">
    <property type="component" value="Chromosome"/>
</dbReference>
<dbReference type="STRING" id="1449976.KALB_2323"/>
<evidence type="ECO:0000259" key="5">
    <source>
        <dbReference type="PROSITE" id="PS50977"/>
    </source>
</evidence>
<organism evidence="6 7">
    <name type="scientific">Kutzneria albida DSM 43870</name>
    <dbReference type="NCBI Taxonomy" id="1449976"/>
    <lineage>
        <taxon>Bacteria</taxon>
        <taxon>Bacillati</taxon>
        <taxon>Actinomycetota</taxon>
        <taxon>Actinomycetes</taxon>
        <taxon>Pseudonocardiales</taxon>
        <taxon>Pseudonocardiaceae</taxon>
        <taxon>Kutzneria</taxon>
    </lineage>
</organism>
<evidence type="ECO:0000313" key="7">
    <source>
        <dbReference type="Proteomes" id="UP000019225"/>
    </source>
</evidence>
<dbReference type="RefSeq" id="WP_030108625.1">
    <property type="nucleotide sequence ID" value="NZ_CP007155.1"/>
</dbReference>
<dbReference type="eggNOG" id="COG1309">
    <property type="taxonomic scope" value="Bacteria"/>
</dbReference>
<reference evidence="6 7" key="1">
    <citation type="journal article" date="2014" name="BMC Genomics">
        <title>Complete genome sequence of producer of the glycopeptide antibiotic Aculeximycin Kutzneria albida DSM 43870T, a representative of minor genus of Pseudonocardiaceae.</title>
        <authorList>
            <person name="Rebets Y."/>
            <person name="Tokovenko B."/>
            <person name="Lushchyk I."/>
            <person name="Ruckert C."/>
            <person name="Zaburannyi N."/>
            <person name="Bechthold A."/>
            <person name="Kalinowski J."/>
            <person name="Luzhetskyy A."/>
        </authorList>
    </citation>
    <scope>NUCLEOTIDE SEQUENCE [LARGE SCALE GENOMIC DNA]</scope>
    <source>
        <strain evidence="6">DSM 43870</strain>
    </source>
</reference>
<evidence type="ECO:0000256" key="3">
    <source>
        <dbReference type="ARBA" id="ARBA00023163"/>
    </source>
</evidence>
<dbReference type="InterPro" id="IPR050109">
    <property type="entry name" value="HTH-type_TetR-like_transc_reg"/>
</dbReference>
<dbReference type="KEGG" id="kal:KALB_2323"/>
<dbReference type="GO" id="GO:0000976">
    <property type="term" value="F:transcription cis-regulatory region binding"/>
    <property type="evidence" value="ECO:0007669"/>
    <property type="project" value="TreeGrafter"/>
</dbReference>
<keyword evidence="2 4" id="KW-0238">DNA-binding</keyword>
<dbReference type="Gene3D" id="1.10.357.10">
    <property type="entry name" value="Tetracycline Repressor, domain 2"/>
    <property type="match status" value="1"/>
</dbReference>
<dbReference type="SUPFAM" id="SSF46689">
    <property type="entry name" value="Homeodomain-like"/>
    <property type="match status" value="1"/>
</dbReference>
<dbReference type="PANTHER" id="PTHR30055">
    <property type="entry name" value="HTH-TYPE TRANSCRIPTIONAL REGULATOR RUTR"/>
    <property type="match status" value="1"/>
</dbReference>
<dbReference type="EMBL" id="CP007155">
    <property type="protein sequence ID" value="AHH95691.1"/>
    <property type="molecule type" value="Genomic_DNA"/>
</dbReference>
<protein>
    <recommendedName>
        <fullName evidence="5">HTH tetR-type domain-containing protein</fullName>
    </recommendedName>
</protein>
<dbReference type="HOGENOM" id="CLU_069356_15_11_11"/>
<gene>
    <name evidence="6" type="ORF">KALB_2323</name>
</gene>
<keyword evidence="1" id="KW-0805">Transcription regulation</keyword>
<evidence type="ECO:0000313" key="6">
    <source>
        <dbReference type="EMBL" id="AHH95691.1"/>
    </source>
</evidence>
<evidence type="ECO:0000256" key="1">
    <source>
        <dbReference type="ARBA" id="ARBA00023015"/>
    </source>
</evidence>
<dbReference type="PANTHER" id="PTHR30055:SF234">
    <property type="entry name" value="HTH-TYPE TRANSCRIPTIONAL REGULATOR BETI"/>
    <property type="match status" value="1"/>
</dbReference>
<dbReference type="AlphaFoldDB" id="W5W5G7"/>
<dbReference type="OrthoDB" id="7252896at2"/>
<keyword evidence="3" id="KW-0804">Transcription</keyword>
<feature type="domain" description="HTH tetR-type" evidence="5">
    <location>
        <begin position="13"/>
        <end position="73"/>
    </location>
</feature>
<dbReference type="InterPro" id="IPR001647">
    <property type="entry name" value="HTH_TetR"/>
</dbReference>
<sequence length="217" mass="24300">MVNSGERVTRRRVDTRQRLIAAAHEVFLERGIRDSPIELVCERAGFTRGAFYSNFATKEDLFLALFEQQNEIRAQRLRGILAEVAASGVVSDMSSVQALVVQVGKLFMTPLAEDRDWYLLCSEFRSQALRQPELRGHLARAQAEFDQRLGQALVESLAQLGLRFVIAPADAVHVMVGMYEMAMQRSLLEEQASSAVESYVTDLIPRLMSALVELPQG</sequence>